<protein>
    <recommendedName>
        <fullName evidence="3">Primase</fullName>
    </recommendedName>
</protein>
<dbReference type="RefSeq" id="YP_009639603.1">
    <property type="nucleotide sequence ID" value="NC_042352.1"/>
</dbReference>
<dbReference type="KEGG" id="vg:40236400"/>
<evidence type="ECO:0000313" key="2">
    <source>
        <dbReference type="Proteomes" id="UP000259253"/>
    </source>
</evidence>
<evidence type="ECO:0000313" key="1">
    <source>
        <dbReference type="EMBL" id="AUO79272.1"/>
    </source>
</evidence>
<reference evidence="1 2" key="1">
    <citation type="submission" date="2017-07" db="EMBL/GenBank/DDBJ databases">
        <title>Characterization of ecologically diverse viruses infecting co-occurring strains of cosmopolitan hyperhalophilic Bacteroidetes.</title>
        <authorList>
            <person name="Villamor J."/>
            <person name="Ramos-Barbero M.D."/>
            <person name="Gonzalez-Torres P."/>
            <person name="Gabaldon T."/>
            <person name="Rollesso-Mora R."/>
            <person name="Meseguer I."/>
            <person name="Martinez-Garcia M."/>
            <person name="Santos F."/>
            <person name="Anton J."/>
        </authorList>
    </citation>
    <scope>NUCLEOTIDE SEQUENCE [LARGE SCALE GENOMIC DNA]</scope>
</reference>
<accession>A0A2I6UH26</accession>
<name>A0A2I6UH26_9CAUD</name>
<keyword evidence="2" id="KW-1185">Reference proteome</keyword>
<dbReference type="Proteomes" id="UP000259253">
    <property type="component" value="Segment"/>
</dbReference>
<proteinExistence type="predicted"/>
<dbReference type="GeneID" id="40236400"/>
<organism evidence="1 2">
    <name type="scientific">Salinibacter phage M31CR41-2</name>
    <dbReference type="NCBI Taxonomy" id="2681614"/>
    <lineage>
        <taxon>Viruses</taxon>
        <taxon>Duplodnaviria</taxon>
        <taxon>Heunggongvirae</taxon>
        <taxon>Uroviricota</taxon>
        <taxon>Caudoviricetes</taxon>
        <taxon>Kairosalinivirus</taxon>
        <taxon>Kairosalinivirus M31CR412</taxon>
    </lineage>
</organism>
<sequence>MSQQVDKSMFRNAEILDGPKEDRATRSYGHAMRWMNSVASEGRDSGPAFTSVGWWKPGNGGSREAQVMTPWLWFDIDAKDDIPGAYRAARGLISDLYDAGFHLDWMWASFSGSKGFHVRISTAQMNLPVFANANEAHSAWKTYFRPLVEKYPIDTNPMSPLLPIRLTGSCHADTGNRKWTMPARRFAKRWREVKLLVDKYGNTDETLPMDSMRESDALVSEFPYPHDAPVVEELTEPLRKIVRDHRREAERTVENTERNDGRFSLMPDSVWQAFQGVAESERFATGHAGRDEAAFMLACHWLSRGKGEQRTLELLRMWDAQRNDPPIQDDPTEQDLVEKVRKAGRKLYFDGDLQTKPTL</sequence>
<dbReference type="EMBL" id="MF580961">
    <property type="protein sequence ID" value="AUO79272.1"/>
    <property type="molecule type" value="Genomic_DNA"/>
</dbReference>
<dbReference type="SUPFAM" id="SSF56747">
    <property type="entry name" value="Prim-pol domain"/>
    <property type="match status" value="1"/>
</dbReference>
<evidence type="ECO:0008006" key="3">
    <source>
        <dbReference type="Google" id="ProtNLM"/>
    </source>
</evidence>